<feature type="compositionally biased region" description="Low complexity" evidence="1">
    <location>
        <begin position="88"/>
        <end position="107"/>
    </location>
</feature>
<sequence length="138" mass="14255">MATAAQIAANRRNAQKSTGPRTKAGKARSRLNGLKHGLCVRHPVMPAPYMRVAVEKYRKAALARGLEVPRGLTALLQMAAEVLGVAPAAAGPGGQDATPTPAGAGALSRGTRPSEPAEDTADGPTWVYVATTHGLERP</sequence>
<dbReference type="EMBL" id="CP042997">
    <property type="protein sequence ID" value="QEH38486.1"/>
    <property type="molecule type" value="Genomic_DNA"/>
</dbReference>
<feature type="compositionally biased region" description="Low complexity" evidence="1">
    <location>
        <begin position="1"/>
        <end position="12"/>
    </location>
</feature>
<evidence type="ECO:0000256" key="1">
    <source>
        <dbReference type="SAM" id="MobiDB-lite"/>
    </source>
</evidence>
<dbReference type="OrthoDB" id="7159361at2"/>
<dbReference type="Proteomes" id="UP000324233">
    <property type="component" value="Chromosome"/>
</dbReference>
<dbReference type="KEGG" id="agv:OJF2_70890"/>
<name>A0A5B9WD01_9BACT</name>
<evidence type="ECO:0000313" key="3">
    <source>
        <dbReference type="Proteomes" id="UP000324233"/>
    </source>
</evidence>
<dbReference type="AlphaFoldDB" id="A0A5B9WD01"/>
<gene>
    <name evidence="2" type="ORF">OJF2_70890</name>
</gene>
<organism evidence="2 3">
    <name type="scientific">Aquisphaera giovannonii</name>
    <dbReference type="NCBI Taxonomy" id="406548"/>
    <lineage>
        <taxon>Bacteria</taxon>
        <taxon>Pseudomonadati</taxon>
        <taxon>Planctomycetota</taxon>
        <taxon>Planctomycetia</taxon>
        <taxon>Isosphaerales</taxon>
        <taxon>Isosphaeraceae</taxon>
        <taxon>Aquisphaera</taxon>
    </lineage>
</organism>
<keyword evidence="3" id="KW-1185">Reference proteome</keyword>
<feature type="region of interest" description="Disordered" evidence="1">
    <location>
        <begin position="1"/>
        <end position="28"/>
    </location>
</feature>
<feature type="region of interest" description="Disordered" evidence="1">
    <location>
        <begin position="88"/>
        <end position="125"/>
    </location>
</feature>
<reference evidence="2 3" key="1">
    <citation type="submission" date="2019-08" db="EMBL/GenBank/DDBJ databases">
        <title>Deep-cultivation of Planctomycetes and their phenomic and genomic characterization uncovers novel biology.</title>
        <authorList>
            <person name="Wiegand S."/>
            <person name="Jogler M."/>
            <person name="Boedeker C."/>
            <person name="Pinto D."/>
            <person name="Vollmers J."/>
            <person name="Rivas-Marin E."/>
            <person name="Kohn T."/>
            <person name="Peeters S.H."/>
            <person name="Heuer A."/>
            <person name="Rast P."/>
            <person name="Oberbeckmann S."/>
            <person name="Bunk B."/>
            <person name="Jeske O."/>
            <person name="Meyerdierks A."/>
            <person name="Storesund J.E."/>
            <person name="Kallscheuer N."/>
            <person name="Luecker S."/>
            <person name="Lage O.M."/>
            <person name="Pohl T."/>
            <person name="Merkel B.J."/>
            <person name="Hornburger P."/>
            <person name="Mueller R.-W."/>
            <person name="Bruemmer F."/>
            <person name="Labrenz M."/>
            <person name="Spormann A.M."/>
            <person name="Op den Camp H."/>
            <person name="Overmann J."/>
            <person name="Amann R."/>
            <person name="Jetten M.S.M."/>
            <person name="Mascher T."/>
            <person name="Medema M.H."/>
            <person name="Devos D.P."/>
            <person name="Kaster A.-K."/>
            <person name="Ovreas L."/>
            <person name="Rohde M."/>
            <person name="Galperin M.Y."/>
            <person name="Jogler C."/>
        </authorList>
    </citation>
    <scope>NUCLEOTIDE SEQUENCE [LARGE SCALE GENOMIC DNA]</scope>
    <source>
        <strain evidence="2 3">OJF2</strain>
    </source>
</reference>
<evidence type="ECO:0000313" key="2">
    <source>
        <dbReference type="EMBL" id="QEH38486.1"/>
    </source>
</evidence>
<proteinExistence type="predicted"/>
<protein>
    <submittedName>
        <fullName evidence="2">Uncharacterized protein</fullName>
    </submittedName>
</protein>
<dbReference type="RefSeq" id="WP_148597925.1">
    <property type="nucleotide sequence ID" value="NZ_CP042997.1"/>
</dbReference>
<accession>A0A5B9WD01</accession>